<keyword evidence="3" id="KW-1185">Reference proteome</keyword>
<evidence type="ECO:0000313" key="2">
    <source>
        <dbReference type="EMBL" id="RJG11805.1"/>
    </source>
</evidence>
<dbReference type="EMBL" id="QYYA01000079">
    <property type="protein sequence ID" value="RJG11805.1"/>
    <property type="molecule type" value="Genomic_DNA"/>
</dbReference>
<organism evidence="2 3">
    <name type="scientific">Alcanivorax profundi</name>
    <dbReference type="NCBI Taxonomy" id="2338368"/>
    <lineage>
        <taxon>Bacteria</taxon>
        <taxon>Pseudomonadati</taxon>
        <taxon>Pseudomonadota</taxon>
        <taxon>Gammaproteobacteria</taxon>
        <taxon>Oceanospirillales</taxon>
        <taxon>Alcanivoracaceae</taxon>
        <taxon>Alcanivorax</taxon>
    </lineage>
</organism>
<evidence type="ECO:0000259" key="1">
    <source>
        <dbReference type="PROSITE" id="PS50878"/>
    </source>
</evidence>
<protein>
    <recommendedName>
        <fullName evidence="1">Reverse transcriptase domain-containing protein</fullName>
    </recommendedName>
</protein>
<gene>
    <name evidence="2" type="ORF">D4A39_16955</name>
</gene>
<dbReference type="InterPro" id="IPR000477">
    <property type="entry name" value="RT_dom"/>
</dbReference>
<dbReference type="AlphaFoldDB" id="A0A418XHA1"/>
<reference evidence="2 3" key="1">
    <citation type="submission" date="2018-09" db="EMBL/GenBank/DDBJ databases">
        <title>Alcanivorax profundi sp. nov., isolated from 1000 m-depth seawater of the Mariana Trench.</title>
        <authorList>
            <person name="Liu J."/>
        </authorList>
    </citation>
    <scope>NUCLEOTIDE SEQUENCE [LARGE SCALE GENOMIC DNA]</scope>
    <source>
        <strain evidence="2 3">MTEO17</strain>
    </source>
</reference>
<dbReference type="PROSITE" id="PS50878">
    <property type="entry name" value="RT_POL"/>
    <property type="match status" value="1"/>
</dbReference>
<dbReference type="PANTHER" id="PTHR33332">
    <property type="entry name" value="REVERSE TRANSCRIPTASE DOMAIN-CONTAINING PROTEIN"/>
    <property type="match status" value="1"/>
</dbReference>
<feature type="domain" description="Reverse transcriptase" evidence="1">
    <location>
        <begin position="1"/>
        <end position="77"/>
    </location>
</feature>
<dbReference type="Proteomes" id="UP000283734">
    <property type="component" value="Unassembled WGS sequence"/>
</dbReference>
<evidence type="ECO:0000313" key="3">
    <source>
        <dbReference type="Proteomes" id="UP000283734"/>
    </source>
</evidence>
<proteinExistence type="predicted"/>
<name>A0A418XHA1_9GAMM</name>
<accession>A0A418XHA1</accession>
<comment type="caution">
    <text evidence="2">The sequence shown here is derived from an EMBL/GenBank/DDBJ whole genome shotgun (WGS) entry which is preliminary data.</text>
</comment>
<sequence>MKFGVPQGSVLGPILFSLYVTPLGKIIRSYGVNFHCYADDTQLYLPIKANNTTDISRLEACLVSIKSWMSQNVLHLN</sequence>
<dbReference type="Pfam" id="PF00078">
    <property type="entry name" value="RVT_1"/>
    <property type="match status" value="1"/>
</dbReference>